<feature type="chain" id="PRO_5047128647" evidence="1">
    <location>
        <begin position="27"/>
        <end position="130"/>
    </location>
</feature>
<reference evidence="2 3" key="1">
    <citation type="journal article" date="2022" name="Nat. Plants">
        <title>Genomes of leafy and leafless Platanthera orchids illuminate the evolution of mycoheterotrophy.</title>
        <authorList>
            <person name="Li M.H."/>
            <person name="Liu K.W."/>
            <person name="Li Z."/>
            <person name="Lu H.C."/>
            <person name="Ye Q.L."/>
            <person name="Zhang D."/>
            <person name="Wang J.Y."/>
            <person name="Li Y.F."/>
            <person name="Zhong Z.M."/>
            <person name="Liu X."/>
            <person name="Yu X."/>
            <person name="Liu D.K."/>
            <person name="Tu X.D."/>
            <person name="Liu B."/>
            <person name="Hao Y."/>
            <person name="Liao X.Y."/>
            <person name="Jiang Y.T."/>
            <person name="Sun W.H."/>
            <person name="Chen J."/>
            <person name="Chen Y.Q."/>
            <person name="Ai Y."/>
            <person name="Zhai J.W."/>
            <person name="Wu S.S."/>
            <person name="Zhou Z."/>
            <person name="Hsiao Y.Y."/>
            <person name="Wu W.L."/>
            <person name="Chen Y.Y."/>
            <person name="Lin Y.F."/>
            <person name="Hsu J.L."/>
            <person name="Li C.Y."/>
            <person name="Wang Z.W."/>
            <person name="Zhao X."/>
            <person name="Zhong W.Y."/>
            <person name="Ma X.K."/>
            <person name="Ma L."/>
            <person name="Huang J."/>
            <person name="Chen G.Z."/>
            <person name="Huang M.Z."/>
            <person name="Huang L."/>
            <person name="Peng D.H."/>
            <person name="Luo Y.B."/>
            <person name="Zou S.Q."/>
            <person name="Chen S.P."/>
            <person name="Lan S."/>
            <person name="Tsai W.C."/>
            <person name="Van de Peer Y."/>
            <person name="Liu Z.J."/>
        </authorList>
    </citation>
    <scope>NUCLEOTIDE SEQUENCE [LARGE SCALE GENOMIC DNA]</scope>
    <source>
        <strain evidence="2">Lor288</strain>
    </source>
</reference>
<keyword evidence="1" id="KW-0732">Signal</keyword>
<keyword evidence="3" id="KW-1185">Reference proteome</keyword>
<gene>
    <name evidence="2" type="ORF">KSP40_PGU014163</name>
</gene>
<evidence type="ECO:0000313" key="2">
    <source>
        <dbReference type="EMBL" id="KAK8956252.1"/>
    </source>
</evidence>
<name>A0ABR2M1A6_9ASPA</name>
<sequence>MAASLRFIRTPSAIVALLALLFSVTASREKMPISDVKIVLQDNDIAAIAVNEENKAITFHYVFELMKVRPDSELLEFRRLLSSRQDDLGNQIMVIAAKKKGGGAEHIYHANLKLYPYRYLNSWTPIPYAH</sequence>
<proteinExistence type="predicted"/>
<dbReference type="EMBL" id="JBBWWR010000013">
    <property type="protein sequence ID" value="KAK8956252.1"/>
    <property type="molecule type" value="Genomic_DNA"/>
</dbReference>
<evidence type="ECO:0000313" key="3">
    <source>
        <dbReference type="Proteomes" id="UP001412067"/>
    </source>
</evidence>
<feature type="signal peptide" evidence="1">
    <location>
        <begin position="1"/>
        <end position="26"/>
    </location>
</feature>
<comment type="caution">
    <text evidence="2">The sequence shown here is derived from an EMBL/GenBank/DDBJ whole genome shotgun (WGS) entry which is preliminary data.</text>
</comment>
<protein>
    <submittedName>
        <fullName evidence="2">Uncharacterized protein</fullName>
    </submittedName>
</protein>
<accession>A0ABR2M1A6</accession>
<dbReference type="Proteomes" id="UP001412067">
    <property type="component" value="Unassembled WGS sequence"/>
</dbReference>
<organism evidence="2 3">
    <name type="scientific">Platanthera guangdongensis</name>
    <dbReference type="NCBI Taxonomy" id="2320717"/>
    <lineage>
        <taxon>Eukaryota</taxon>
        <taxon>Viridiplantae</taxon>
        <taxon>Streptophyta</taxon>
        <taxon>Embryophyta</taxon>
        <taxon>Tracheophyta</taxon>
        <taxon>Spermatophyta</taxon>
        <taxon>Magnoliopsida</taxon>
        <taxon>Liliopsida</taxon>
        <taxon>Asparagales</taxon>
        <taxon>Orchidaceae</taxon>
        <taxon>Orchidoideae</taxon>
        <taxon>Orchideae</taxon>
        <taxon>Orchidinae</taxon>
        <taxon>Platanthera</taxon>
    </lineage>
</organism>
<evidence type="ECO:0000256" key="1">
    <source>
        <dbReference type="SAM" id="SignalP"/>
    </source>
</evidence>